<dbReference type="PANTHER" id="PTHR23410">
    <property type="entry name" value="RIBOSOMAL PROTEIN L5-RELATED"/>
    <property type="match status" value="1"/>
</dbReference>
<dbReference type="GO" id="GO:0006412">
    <property type="term" value="P:translation"/>
    <property type="evidence" value="ECO:0007669"/>
    <property type="project" value="InterPro"/>
</dbReference>
<protein>
    <recommendedName>
        <fullName evidence="7">Large ribosomal subunit protein uL18 C-terminal eukaryotes domain-containing protein</fullName>
    </recommendedName>
</protein>
<feature type="domain" description="Large ribosomal subunit protein uL18 C-terminal eukaryotes" evidence="7">
    <location>
        <begin position="133"/>
        <end position="186"/>
    </location>
</feature>
<dbReference type="InterPro" id="IPR025607">
    <property type="entry name" value="Ribosomal_uL18_C_euk"/>
</dbReference>
<keyword evidence="4" id="KW-0963">Cytoplasm</keyword>
<sequence>MSKASNEVLERRGGILALKQMIANWYIGRVVNVRLTNTKGFAEFRYCKLVYFLSAWNCSKVPYWNWIGSLLQPDCFMTLWKSSSNPNIVQAEHLKGKSIMISKLLKMAEEMFYSVVIVYRCKYIKRGIEADNIQSLYKKVHAAIRADPTAKKTEKEPPKQHKRLNLKKLTYEERKSKLIERLHTLNAAAGADSEEDD</sequence>
<evidence type="ECO:0000256" key="2">
    <source>
        <dbReference type="ARBA" id="ARBA00007116"/>
    </source>
</evidence>
<reference evidence="8 9" key="1">
    <citation type="journal article" date="2021" name="Plant Biotechnol. J.">
        <title>Multi-omics assisted identification of the key and species-specific regulatory components of drought-tolerant mechanisms in Gossypium stocksii.</title>
        <authorList>
            <person name="Yu D."/>
            <person name="Ke L."/>
            <person name="Zhang D."/>
            <person name="Wu Y."/>
            <person name="Sun Y."/>
            <person name="Mei J."/>
            <person name="Sun J."/>
            <person name="Sun Y."/>
        </authorList>
    </citation>
    <scope>NUCLEOTIDE SEQUENCE [LARGE SCALE GENOMIC DNA]</scope>
    <source>
        <strain evidence="9">cv. E1</strain>
        <tissue evidence="8">Leaf</tissue>
    </source>
</reference>
<evidence type="ECO:0000313" key="8">
    <source>
        <dbReference type="EMBL" id="KAH1108735.1"/>
    </source>
</evidence>
<evidence type="ECO:0000256" key="1">
    <source>
        <dbReference type="ARBA" id="ARBA00004496"/>
    </source>
</evidence>
<keyword evidence="5" id="KW-0689">Ribosomal protein</keyword>
<dbReference type="EMBL" id="JAIQCV010000004">
    <property type="protein sequence ID" value="KAH1108735.1"/>
    <property type="molecule type" value="Genomic_DNA"/>
</dbReference>
<dbReference type="Gene3D" id="3.30.420.100">
    <property type="match status" value="1"/>
</dbReference>
<dbReference type="PANTHER" id="PTHR23410:SF35">
    <property type="entry name" value="LARGE RIBOSOMAL SUBUNIT PROTEIN UL18Y-RELATED"/>
    <property type="match status" value="1"/>
</dbReference>
<proteinExistence type="inferred from homology"/>
<name>A0A9D4AEF6_9ROSI</name>
<evidence type="ECO:0000256" key="4">
    <source>
        <dbReference type="ARBA" id="ARBA00022490"/>
    </source>
</evidence>
<evidence type="ECO:0000256" key="3">
    <source>
        <dbReference type="ARBA" id="ARBA00011113"/>
    </source>
</evidence>
<evidence type="ECO:0000259" key="7">
    <source>
        <dbReference type="Pfam" id="PF14204"/>
    </source>
</evidence>
<evidence type="ECO:0000256" key="6">
    <source>
        <dbReference type="ARBA" id="ARBA00023274"/>
    </source>
</evidence>
<dbReference type="GO" id="GO:0003735">
    <property type="term" value="F:structural constituent of ribosome"/>
    <property type="evidence" value="ECO:0007669"/>
    <property type="project" value="InterPro"/>
</dbReference>
<dbReference type="GO" id="GO:0000027">
    <property type="term" value="P:ribosomal large subunit assembly"/>
    <property type="evidence" value="ECO:0007669"/>
    <property type="project" value="TreeGrafter"/>
</dbReference>
<evidence type="ECO:0000256" key="5">
    <source>
        <dbReference type="ARBA" id="ARBA00022980"/>
    </source>
</evidence>
<dbReference type="Pfam" id="PF14204">
    <property type="entry name" value="Ribosomal_L18_c"/>
    <property type="match status" value="1"/>
</dbReference>
<dbReference type="GO" id="GO:0022625">
    <property type="term" value="C:cytosolic large ribosomal subunit"/>
    <property type="evidence" value="ECO:0007669"/>
    <property type="project" value="TreeGrafter"/>
</dbReference>
<comment type="caution">
    <text evidence="8">The sequence shown here is derived from an EMBL/GenBank/DDBJ whole genome shotgun (WGS) entry which is preliminary data.</text>
</comment>
<dbReference type="Proteomes" id="UP000828251">
    <property type="component" value="Unassembled WGS sequence"/>
</dbReference>
<gene>
    <name evidence="8" type="ORF">J1N35_012503</name>
</gene>
<dbReference type="AlphaFoldDB" id="A0A9D4AEF6"/>
<keyword evidence="6" id="KW-0687">Ribonucleoprotein</keyword>
<comment type="subunit">
    <text evidence="3">Component of the large ribosomal subunit (LSU).</text>
</comment>
<comment type="similarity">
    <text evidence="2">Belongs to the universal ribosomal protein uL18 family.</text>
</comment>
<dbReference type="InterPro" id="IPR005485">
    <property type="entry name" value="Rbsml_uL18_euk_arch"/>
</dbReference>
<evidence type="ECO:0000313" key="9">
    <source>
        <dbReference type="Proteomes" id="UP000828251"/>
    </source>
</evidence>
<organism evidence="8 9">
    <name type="scientific">Gossypium stocksii</name>
    <dbReference type="NCBI Taxonomy" id="47602"/>
    <lineage>
        <taxon>Eukaryota</taxon>
        <taxon>Viridiplantae</taxon>
        <taxon>Streptophyta</taxon>
        <taxon>Embryophyta</taxon>
        <taxon>Tracheophyta</taxon>
        <taxon>Spermatophyta</taxon>
        <taxon>Magnoliopsida</taxon>
        <taxon>eudicotyledons</taxon>
        <taxon>Gunneridae</taxon>
        <taxon>Pentapetalae</taxon>
        <taxon>rosids</taxon>
        <taxon>malvids</taxon>
        <taxon>Malvales</taxon>
        <taxon>Malvaceae</taxon>
        <taxon>Malvoideae</taxon>
        <taxon>Gossypium</taxon>
    </lineage>
</organism>
<dbReference type="GO" id="GO:0008097">
    <property type="term" value="F:5S rRNA binding"/>
    <property type="evidence" value="ECO:0007669"/>
    <property type="project" value="InterPro"/>
</dbReference>
<dbReference type="OrthoDB" id="1709924at2759"/>
<accession>A0A9D4AEF6</accession>
<keyword evidence="9" id="KW-1185">Reference proteome</keyword>
<comment type="subcellular location">
    <subcellularLocation>
        <location evidence="1">Cytoplasm</location>
    </subcellularLocation>
</comment>